<accession>A0A9P0ANM7</accession>
<protein>
    <submittedName>
        <fullName evidence="2">Uncharacterized protein</fullName>
    </submittedName>
</protein>
<keyword evidence="3" id="KW-1185">Reference proteome</keyword>
<keyword evidence="1" id="KW-0175">Coiled coil</keyword>
<gene>
    <name evidence="2" type="ORF">MELIAE_LOCUS1039</name>
</gene>
<evidence type="ECO:0000256" key="1">
    <source>
        <dbReference type="SAM" id="Coils"/>
    </source>
</evidence>
<name>A0A9P0ANM7_BRAAE</name>
<evidence type="ECO:0000313" key="3">
    <source>
        <dbReference type="Proteomes" id="UP001154078"/>
    </source>
</evidence>
<proteinExistence type="predicted"/>
<feature type="coiled-coil region" evidence="1">
    <location>
        <begin position="158"/>
        <end position="185"/>
    </location>
</feature>
<dbReference type="OrthoDB" id="5964810at2759"/>
<evidence type="ECO:0000313" key="2">
    <source>
        <dbReference type="EMBL" id="CAH0546967.1"/>
    </source>
</evidence>
<dbReference type="AlphaFoldDB" id="A0A9P0ANM7"/>
<dbReference type="Proteomes" id="UP001154078">
    <property type="component" value="Chromosome 1"/>
</dbReference>
<dbReference type="EMBL" id="OV121132">
    <property type="protein sequence ID" value="CAH0546967.1"/>
    <property type="molecule type" value="Genomic_DNA"/>
</dbReference>
<sequence length="684" mass="79194">MSEYKQCQLLNSTCGPYKPRNEHGIFLLSSLTEDVSSLCGSTNVLTEMELICDRSTQPLDSNKYICAFHKYSLGNNWRSPSICKSPIHEENIKNSKVIKVSYNKLYEIKQKFSNFYFPINSKICRKCYQILVFDKNIIYEAENQSIEDKDIDWVPPVLIFDEDNAKNLKEKLDKLTNLLGMERIKFQINSGIESISDSTVWYFKNYLDQLIDTTRNLFFDCVAPGQSDFLKEKLTKPEKNEHIPSELEHLVKCYKSCVTNESKISLLALVPTSYRKEYIANIFGTNLYKITEARRRLSDVSSFTKMKPKVLNRFRINSEQVSHFIEWLFTSGLLKEEAYGTTNLKFESGEKMLITNTILDGVHEHVCREYLIYCSEVGYSCLGKTSLKNILKAIKPKTRQRVAGVDSFVVEGYAAFEDLHQCINILTDEGIKKKAHEQVDNGKNYFKTRYHFHCTIDNGCASHCISHALSHPQENKLQKLCKVPHSNICPECYDILNTVNIIENNISLLKDSHEKDTTMFKFLHAKQKIFDWQNHIIRAAQQGKARTTVMDILESRQALWIRDWAEKILPSRNLESMTEYFGKRGFSLSVEVFLIKNEEKWQKFVYFVALDRCEQELLDCLSIADIVLQQFSHDNPLIKQLHLKSDNAGCYHANGTAEGIYNICQKYHIQLLDIHFNEAQKVLL</sequence>
<organism evidence="2 3">
    <name type="scientific">Brassicogethes aeneus</name>
    <name type="common">Rape pollen beetle</name>
    <name type="synonym">Meligethes aeneus</name>
    <dbReference type="NCBI Taxonomy" id="1431903"/>
    <lineage>
        <taxon>Eukaryota</taxon>
        <taxon>Metazoa</taxon>
        <taxon>Ecdysozoa</taxon>
        <taxon>Arthropoda</taxon>
        <taxon>Hexapoda</taxon>
        <taxon>Insecta</taxon>
        <taxon>Pterygota</taxon>
        <taxon>Neoptera</taxon>
        <taxon>Endopterygota</taxon>
        <taxon>Coleoptera</taxon>
        <taxon>Polyphaga</taxon>
        <taxon>Cucujiformia</taxon>
        <taxon>Nitidulidae</taxon>
        <taxon>Meligethinae</taxon>
        <taxon>Brassicogethes</taxon>
    </lineage>
</organism>
<reference evidence="2" key="1">
    <citation type="submission" date="2021-12" db="EMBL/GenBank/DDBJ databases">
        <authorList>
            <person name="King R."/>
        </authorList>
    </citation>
    <scope>NUCLEOTIDE SEQUENCE</scope>
</reference>